<keyword evidence="2" id="KW-1185">Reference proteome</keyword>
<dbReference type="Proteomes" id="UP000887013">
    <property type="component" value="Unassembled WGS sequence"/>
</dbReference>
<dbReference type="AlphaFoldDB" id="A0A8X6Q9S3"/>
<organism evidence="1 2">
    <name type="scientific">Nephila pilipes</name>
    <name type="common">Giant wood spider</name>
    <name type="synonym">Nephila maculata</name>
    <dbReference type="NCBI Taxonomy" id="299642"/>
    <lineage>
        <taxon>Eukaryota</taxon>
        <taxon>Metazoa</taxon>
        <taxon>Ecdysozoa</taxon>
        <taxon>Arthropoda</taxon>
        <taxon>Chelicerata</taxon>
        <taxon>Arachnida</taxon>
        <taxon>Araneae</taxon>
        <taxon>Araneomorphae</taxon>
        <taxon>Entelegynae</taxon>
        <taxon>Araneoidea</taxon>
        <taxon>Nephilidae</taxon>
        <taxon>Nephila</taxon>
    </lineage>
</organism>
<comment type="caution">
    <text evidence="1">The sequence shown here is derived from an EMBL/GenBank/DDBJ whole genome shotgun (WGS) entry which is preliminary data.</text>
</comment>
<evidence type="ECO:0000313" key="1">
    <source>
        <dbReference type="EMBL" id="GFU07752.1"/>
    </source>
</evidence>
<protein>
    <submittedName>
        <fullName evidence="1">Uncharacterized protein</fullName>
    </submittedName>
</protein>
<evidence type="ECO:0000313" key="2">
    <source>
        <dbReference type="Proteomes" id="UP000887013"/>
    </source>
</evidence>
<dbReference type="EMBL" id="BMAW01124414">
    <property type="protein sequence ID" value="GFU07752.1"/>
    <property type="molecule type" value="Genomic_DNA"/>
</dbReference>
<reference evidence="1" key="1">
    <citation type="submission" date="2020-08" db="EMBL/GenBank/DDBJ databases">
        <title>Multicomponent nature underlies the extraordinary mechanical properties of spider dragline silk.</title>
        <authorList>
            <person name="Kono N."/>
            <person name="Nakamura H."/>
            <person name="Mori M."/>
            <person name="Yoshida Y."/>
            <person name="Ohtoshi R."/>
            <person name="Malay A.D."/>
            <person name="Moran D.A.P."/>
            <person name="Tomita M."/>
            <person name="Numata K."/>
            <person name="Arakawa K."/>
        </authorList>
    </citation>
    <scope>NUCLEOTIDE SEQUENCE</scope>
</reference>
<proteinExistence type="predicted"/>
<accession>A0A8X6Q9S3</accession>
<sequence length="101" mass="11872">MCVCLFSEQQVESLRLRHQWLPASFLTDGEEMQMMQVFSSLSLFTHPLSTNLTEYLRRPPQSEITKILIRQSGWPGWAVQAKLYEMKRSPGKFHRVIVFEL</sequence>
<gene>
    <name evidence="1" type="ORF">NPIL_674401</name>
</gene>
<name>A0A8X6Q9S3_NEPPI</name>